<evidence type="ECO:0000256" key="3">
    <source>
        <dbReference type="ARBA" id="ARBA00022695"/>
    </source>
</evidence>
<reference evidence="6 7" key="1">
    <citation type="submission" date="2019-02" db="EMBL/GenBank/DDBJ databases">
        <title>Arcanobacterium bovis sp. nov., isolated from the milk of a cow with mastitis.</title>
        <authorList>
            <person name="Sammra O."/>
            <person name="Foster G."/>
            <person name="Hassan A."/>
            <person name="Alssahen M."/>
            <person name="Laemmler C."/>
            <person name="Borowiak M."/>
            <person name="Malorny B."/>
            <person name="Abdulmawjood A."/>
        </authorList>
    </citation>
    <scope>NUCLEOTIDE SEQUENCE [LARGE SCALE GENOMIC DNA]</scope>
    <source>
        <strain evidence="6 7">C605018/01/1</strain>
    </source>
</reference>
<dbReference type="GO" id="GO:0003983">
    <property type="term" value="F:UTP:glucose-1-phosphate uridylyltransferase activity"/>
    <property type="evidence" value="ECO:0007669"/>
    <property type="project" value="InterPro"/>
</dbReference>
<evidence type="ECO:0000256" key="5">
    <source>
        <dbReference type="PIRSR" id="PIRSR000806-2"/>
    </source>
</evidence>
<feature type="binding site" evidence="5">
    <location>
        <position position="152"/>
    </location>
    <ligand>
        <name>UTP</name>
        <dbReference type="ChEBI" id="CHEBI:46398"/>
    </ligand>
</feature>
<feature type="binding site" evidence="5">
    <location>
        <position position="89"/>
    </location>
    <ligand>
        <name>UTP</name>
        <dbReference type="ChEBI" id="CHEBI:46398"/>
    </ligand>
</feature>
<feature type="binding site" evidence="5">
    <location>
        <position position="180"/>
    </location>
    <ligand>
        <name>UTP</name>
        <dbReference type="ChEBI" id="CHEBI:46398"/>
    </ligand>
</feature>
<comment type="caution">
    <text evidence="6">The sequence shown here is derived from an EMBL/GenBank/DDBJ whole genome shotgun (WGS) entry which is preliminary data.</text>
</comment>
<dbReference type="SUPFAM" id="SSF53448">
    <property type="entry name" value="Nucleotide-diphospho-sugar transferases"/>
    <property type="match status" value="1"/>
</dbReference>
<sequence length="440" mass="49120">MSALEHARQKMIDDGAGKIAIRVFEEYFYQLEQGSTGLIPESTIEPLTSVDDLTAVDIDPEVAKKALGQTVFLKLNGGLGTSMGLAKAKSLLPVRDGMTFLDIIFAQIRDARRCSGKEVPLMLMNSFRTHTDTVSLFPDDLKVDGIPVDFVQGREPKLLVDSFEPVEWPRDPELEWCPPGHGDLFTSLAESDLLTSLLDRGLRYFTTSNADNLGAFPSAQIAGWFSESGASYAPELCTRTLTDLKGGHLARRKSDGQIILRDTAQTPPEDMHFFTDQYRHPYFHTNNLWFNIEALRDLLRRTEGVVNLPLIRNKKNVDPTDKTSPQVYQIECASGAIVSSFSDSRPILVGRERFLPVKTTNDLFAIRSDSYDFGADARLRLNREQAPIAKLDPQYFAMISDFELRTKNLPSTAKLDTIEVTGNYFFDGTEKLVGDVHISA</sequence>
<protein>
    <submittedName>
        <fullName evidence="6">UTP--glucose-1-phosphate uridylyltransferase</fullName>
    </submittedName>
</protein>
<dbReference type="EMBL" id="SJDT01000003">
    <property type="protein sequence ID" value="TBW22013.1"/>
    <property type="molecule type" value="Genomic_DNA"/>
</dbReference>
<evidence type="ECO:0000313" key="6">
    <source>
        <dbReference type="EMBL" id="TBW22013.1"/>
    </source>
</evidence>
<dbReference type="Pfam" id="PF01704">
    <property type="entry name" value="UDPGP"/>
    <property type="match status" value="1"/>
</dbReference>
<dbReference type="InterPro" id="IPR029044">
    <property type="entry name" value="Nucleotide-diphossugar_trans"/>
</dbReference>
<dbReference type="GO" id="GO:0006011">
    <property type="term" value="P:UDP-alpha-D-glucose metabolic process"/>
    <property type="evidence" value="ECO:0007669"/>
    <property type="project" value="InterPro"/>
</dbReference>
<evidence type="ECO:0000256" key="4">
    <source>
        <dbReference type="PIRSR" id="PIRSR000806-1"/>
    </source>
</evidence>
<dbReference type="PANTHER" id="PTHR43511">
    <property type="match status" value="1"/>
</dbReference>
<name>A0A4Q9V039_9ACTO</name>
<feature type="binding site" evidence="5">
    <location>
        <position position="358"/>
    </location>
    <ligand>
        <name>UTP</name>
        <dbReference type="ChEBI" id="CHEBI:46398"/>
    </ligand>
</feature>
<feature type="binding site" evidence="4">
    <location>
        <position position="181"/>
    </location>
    <ligand>
        <name>substrate</name>
    </ligand>
</feature>
<keyword evidence="2 6" id="KW-0808">Transferase</keyword>
<dbReference type="RefSeq" id="WP_131280467.1">
    <property type="nucleotide sequence ID" value="NZ_JBHSLR010000009.1"/>
</dbReference>
<dbReference type="Proteomes" id="UP000293036">
    <property type="component" value="Unassembled WGS sequence"/>
</dbReference>
<accession>A0A4Q9V039</accession>
<evidence type="ECO:0000313" key="7">
    <source>
        <dbReference type="Proteomes" id="UP000293036"/>
    </source>
</evidence>
<gene>
    <name evidence="6" type="ORF">EZJ44_04030</name>
</gene>
<evidence type="ECO:0000256" key="1">
    <source>
        <dbReference type="ARBA" id="ARBA00010401"/>
    </source>
</evidence>
<keyword evidence="3 6" id="KW-0548">Nucleotidyltransferase</keyword>
<dbReference type="AlphaFoldDB" id="A0A4Q9V039"/>
<feature type="binding site" evidence="5">
    <location>
        <position position="211"/>
    </location>
    <ligand>
        <name>UTP</name>
        <dbReference type="ChEBI" id="CHEBI:46398"/>
    </ligand>
</feature>
<dbReference type="Gene3D" id="2.160.10.10">
    <property type="entry name" value="Hexapeptide repeat proteins"/>
    <property type="match status" value="1"/>
</dbReference>
<organism evidence="6 7">
    <name type="scientific">Arcanobacterium bovis</name>
    <dbReference type="NCBI Taxonomy" id="2529275"/>
    <lineage>
        <taxon>Bacteria</taxon>
        <taxon>Bacillati</taxon>
        <taxon>Actinomycetota</taxon>
        <taxon>Actinomycetes</taxon>
        <taxon>Actinomycetales</taxon>
        <taxon>Actinomycetaceae</taxon>
        <taxon>Arcanobacterium</taxon>
    </lineage>
</organism>
<dbReference type="Gene3D" id="3.90.550.10">
    <property type="entry name" value="Spore Coat Polysaccharide Biosynthesis Protein SpsA, Chain A"/>
    <property type="match status" value="1"/>
</dbReference>
<dbReference type="OrthoDB" id="9804758at2"/>
<keyword evidence="7" id="KW-1185">Reference proteome</keyword>
<dbReference type="PIRSF" id="PIRSF000806">
    <property type="entry name" value="UDPGP"/>
    <property type="match status" value="1"/>
</dbReference>
<comment type="similarity">
    <text evidence="1">Belongs to the UDPGP type 1 family.</text>
</comment>
<evidence type="ECO:0000256" key="2">
    <source>
        <dbReference type="ARBA" id="ARBA00022679"/>
    </source>
</evidence>
<dbReference type="InterPro" id="IPR016267">
    <property type="entry name" value="UDPGP_trans"/>
</dbReference>
<proteinExistence type="inferred from homology"/>
<dbReference type="InterPro" id="IPR002618">
    <property type="entry name" value="UDPGP_fam"/>
</dbReference>